<sequence>MTPAEYREAVKALKYTQTEFAELLGAKPRTGQYWASVAVPGPVALIIKLVRVRPELLGVIEDLTGRKRK</sequence>
<evidence type="ECO:0008006" key="4">
    <source>
        <dbReference type="Google" id="ProtNLM"/>
    </source>
</evidence>
<accession>D8JQ52</accession>
<reference evidence="1" key="1">
    <citation type="submission" date="2010-06" db="EMBL/GenBank/DDBJ databases">
        <title>Complete sequence of Hyphomicrobium denitrificans ATCC 51888.</title>
        <authorList>
            <consortium name="US DOE Joint Genome Institute"/>
            <person name="Lucas S."/>
            <person name="Copeland A."/>
            <person name="Lapidus A."/>
            <person name="Cheng J.-F."/>
            <person name="Bruce D."/>
            <person name="Goodwin L."/>
            <person name="Pitluck S."/>
            <person name="Held B."/>
            <person name="Detter J.C."/>
            <person name="Han C."/>
            <person name="Tapia R."/>
            <person name="Land M."/>
            <person name="Hauser L."/>
            <person name="Kyrpides N."/>
            <person name="Ivanova N."/>
            <person name="Brown P.J.B."/>
            <person name="Brun Y.V."/>
            <person name="Woyke T."/>
        </authorList>
    </citation>
    <scope>NUCLEOTIDE SEQUENCE</scope>
    <source>
        <strain evidence="1">ATCC 51888</strain>
    </source>
</reference>
<organism evidence="1 3">
    <name type="scientific">Hyphomicrobium denitrificans (strain ATCC 51888 / DSM 1869 / NCIMB 11706 / TK 0415)</name>
    <dbReference type="NCBI Taxonomy" id="582899"/>
    <lineage>
        <taxon>Bacteria</taxon>
        <taxon>Pseudomonadati</taxon>
        <taxon>Pseudomonadota</taxon>
        <taxon>Alphaproteobacteria</taxon>
        <taxon>Hyphomicrobiales</taxon>
        <taxon>Hyphomicrobiaceae</taxon>
        <taxon>Hyphomicrobium</taxon>
    </lineage>
</organism>
<gene>
    <name evidence="1" type="ordered locus">Hden_0146</name>
    <name evidence="2" type="ordered locus">Hden_1566</name>
</gene>
<evidence type="ECO:0000313" key="1">
    <source>
        <dbReference type="EMBL" id="ADJ21973.1"/>
    </source>
</evidence>
<name>D8JQ52_HYPDA</name>
<proteinExistence type="predicted"/>
<dbReference type="EMBL" id="CP002083">
    <property type="protein sequence ID" value="ADJ21973.1"/>
    <property type="molecule type" value="Genomic_DNA"/>
</dbReference>
<evidence type="ECO:0000313" key="2">
    <source>
        <dbReference type="EMBL" id="ADJ23378.1"/>
    </source>
</evidence>
<dbReference type="KEGG" id="hdn:Hden_0146"/>
<dbReference type="STRING" id="582899.Hden_0146"/>
<dbReference type="AlphaFoldDB" id="D8JQ52"/>
<evidence type="ECO:0000313" key="3">
    <source>
        <dbReference type="Proteomes" id="UP000002033"/>
    </source>
</evidence>
<dbReference type="Gene3D" id="1.10.260.40">
    <property type="entry name" value="lambda repressor-like DNA-binding domains"/>
    <property type="match status" value="1"/>
</dbReference>
<dbReference type="KEGG" id="hdn:Hden_1566"/>
<dbReference type="HOGENOM" id="CLU_2770304_0_0_5"/>
<keyword evidence="3" id="KW-1185">Reference proteome</keyword>
<protein>
    <recommendedName>
        <fullName evidence="4">HTH cro/C1-type domain-containing protein</fullName>
    </recommendedName>
</protein>
<dbReference type="Proteomes" id="UP000002033">
    <property type="component" value="Chromosome"/>
</dbReference>
<dbReference type="EMBL" id="CP002083">
    <property type="protein sequence ID" value="ADJ23378.1"/>
    <property type="molecule type" value="Genomic_DNA"/>
</dbReference>
<dbReference type="GO" id="GO:0003677">
    <property type="term" value="F:DNA binding"/>
    <property type="evidence" value="ECO:0007669"/>
    <property type="project" value="InterPro"/>
</dbReference>
<dbReference type="InterPro" id="IPR010982">
    <property type="entry name" value="Lambda_DNA-bd_dom_sf"/>
</dbReference>
<reference evidence="3" key="2">
    <citation type="journal article" date="2011" name="J. Bacteriol.">
        <title>Genome sequences of eight morphologically diverse alphaproteobacteria.</title>
        <authorList>
            <consortium name="US DOE Joint Genome Institute"/>
            <person name="Brown P.J."/>
            <person name="Kysela D.T."/>
            <person name="Buechlein A."/>
            <person name="Hemmerich C."/>
            <person name="Brun Y.V."/>
        </authorList>
    </citation>
    <scope>NUCLEOTIDE SEQUENCE [LARGE SCALE GENOMIC DNA]</scope>
    <source>
        <strain evidence="3">ATCC 51888 / DSM 1869 / NCIB 11706 / TK 0415</strain>
    </source>
</reference>